<dbReference type="SUPFAM" id="SSF52047">
    <property type="entry name" value="RNI-like"/>
    <property type="match status" value="1"/>
</dbReference>
<keyword evidence="3" id="KW-1185">Reference proteome</keyword>
<dbReference type="InterPro" id="IPR032675">
    <property type="entry name" value="LRR_dom_sf"/>
</dbReference>
<evidence type="ECO:0000313" key="2">
    <source>
        <dbReference type="EMBL" id="VEH84866.1"/>
    </source>
</evidence>
<accession>A0A0W0R5H0</accession>
<dbReference type="Proteomes" id="UP000054859">
    <property type="component" value="Unassembled WGS sequence"/>
</dbReference>
<dbReference type="PATRIC" id="fig|45056.6.peg.962"/>
<keyword evidence="2" id="KW-0614">Plasmid</keyword>
<evidence type="ECO:0000313" key="1">
    <source>
        <dbReference type="EMBL" id="KTC66270.1"/>
    </source>
</evidence>
<proteinExistence type="predicted"/>
<gene>
    <name evidence="1" type="primary">legL6_2</name>
    <name evidence="1" type="ORF">Lade_0928</name>
    <name evidence="2" type="ORF">NCTC12735_00486</name>
</gene>
<organism evidence="1 3">
    <name type="scientific">Legionella adelaidensis</name>
    <dbReference type="NCBI Taxonomy" id="45056"/>
    <lineage>
        <taxon>Bacteria</taxon>
        <taxon>Pseudomonadati</taxon>
        <taxon>Pseudomonadota</taxon>
        <taxon>Gammaproteobacteria</taxon>
        <taxon>Legionellales</taxon>
        <taxon>Legionellaceae</taxon>
        <taxon>Legionella</taxon>
    </lineage>
</organism>
<dbReference type="EMBL" id="LR134418">
    <property type="protein sequence ID" value="VEH84866.1"/>
    <property type="molecule type" value="Genomic_DNA"/>
</dbReference>
<dbReference type="EMBL" id="LNKA01000001">
    <property type="protein sequence ID" value="KTC66270.1"/>
    <property type="molecule type" value="Genomic_DNA"/>
</dbReference>
<reference evidence="1 3" key="1">
    <citation type="submission" date="2015-11" db="EMBL/GenBank/DDBJ databases">
        <title>Identification of large and diverse effector repertoires of 38 Legionella species.</title>
        <authorList>
            <person name="Burstein D."/>
            <person name="Amaro F."/>
            <person name="Zusman T."/>
            <person name="Lifshitz Z."/>
            <person name="Cohen O."/>
            <person name="Gilbert J.A."/>
            <person name="Pupko T."/>
            <person name="Shuman H.A."/>
            <person name="Segal G."/>
        </authorList>
    </citation>
    <scope>NUCLEOTIDE SEQUENCE [LARGE SCALE GENOMIC DNA]</scope>
    <source>
        <strain evidence="1 3">1762-AUS-E</strain>
    </source>
</reference>
<evidence type="ECO:0000313" key="3">
    <source>
        <dbReference type="Proteomes" id="UP000054859"/>
    </source>
</evidence>
<dbReference type="AlphaFoldDB" id="A0A0W0R5H0"/>
<dbReference type="KEGG" id="ladl:NCTC12735_00486"/>
<protein>
    <submittedName>
        <fullName evidence="1 2">Leucine-rich repeat-containing protein</fullName>
    </submittedName>
</protein>
<name>A0A0W0R5H0_9GAMM</name>
<reference evidence="2 4" key="2">
    <citation type="submission" date="2018-12" db="EMBL/GenBank/DDBJ databases">
        <authorList>
            <consortium name="Pathogen Informatics"/>
        </authorList>
    </citation>
    <scope>NUCLEOTIDE SEQUENCE [LARGE SCALE GENOMIC DNA]</scope>
    <source>
        <strain evidence="2 4">NCTC12735</strain>
        <plasmid evidence="4">9</plasmid>
    </source>
</reference>
<dbReference type="Proteomes" id="UP000281170">
    <property type="component" value="Plasmid 9"/>
</dbReference>
<dbReference type="Gene3D" id="3.80.10.10">
    <property type="entry name" value="Ribonuclease Inhibitor"/>
    <property type="match status" value="1"/>
</dbReference>
<sequence length="340" mass="38289">MVNNISLILVMKNTQHLITPFLHEDGTVIDYQNRLQQVTVTEMIGWLQSIPPTVTALDLSNNQLDRLGELSKSELTSIFTAIPKNVRAIDLSHNNLGELSKDKLVKVLSVIPAHIGKINLEANNLFSGKVTTVRNDLLQSLPGDKRRYYLSGNGESMLSSIVLPKYHPRCNQMEVKSECSEARFSGLSSTIFTSSRARTRPTSSAIQDVEMVDIRKNKPRNANSQQLVAIKSAAQMAVFQYTDWFKGNLKVRGANGLFTRLRHGKQGQARATIFLTNLEAHEKLDTAIKFINDFLKNPKTPNHCHSFASFLLDQLTQIKDTPWEKITPTLKTNRYNLKMI</sequence>
<geneLocation type="plasmid" evidence="2 4">
    <name>9</name>
</geneLocation>
<evidence type="ECO:0000313" key="4">
    <source>
        <dbReference type="Proteomes" id="UP000281170"/>
    </source>
</evidence>